<protein>
    <submittedName>
        <fullName evidence="1">Uncharacterized protein</fullName>
    </submittedName>
</protein>
<reference evidence="1" key="1">
    <citation type="journal article" date="2021" name="Proc. Natl. Acad. Sci. U.S.A.">
        <title>A Catalog of Tens of Thousands of Viruses from Human Metagenomes Reveals Hidden Associations with Chronic Diseases.</title>
        <authorList>
            <person name="Tisza M.J."/>
            <person name="Buck C.B."/>
        </authorList>
    </citation>
    <scope>NUCLEOTIDE SEQUENCE</scope>
    <source>
        <strain evidence="1">CtG4L18</strain>
    </source>
</reference>
<organism evidence="1">
    <name type="scientific">Podoviridae sp. ctG4L18</name>
    <dbReference type="NCBI Taxonomy" id="2825234"/>
    <lineage>
        <taxon>Viruses</taxon>
        <taxon>Duplodnaviria</taxon>
        <taxon>Heunggongvirae</taxon>
        <taxon>Uroviricota</taxon>
        <taxon>Caudoviricetes</taxon>
    </lineage>
</organism>
<dbReference type="EMBL" id="BK016114">
    <property type="protein sequence ID" value="DAF96397.1"/>
    <property type="molecule type" value="Genomic_DNA"/>
</dbReference>
<proteinExistence type="predicted"/>
<accession>A0A8S5UPI3</accession>
<evidence type="ECO:0000313" key="1">
    <source>
        <dbReference type="EMBL" id="DAF96397.1"/>
    </source>
</evidence>
<name>A0A8S5UPI3_9CAUD</name>
<sequence>MYTLKSCIILVVHQDVRIVRYLIHIHQEWLQTVLNTVYRR</sequence>